<sequence length="459" mass="49660">MNSPWLSADDWCDQSLALLTASAARNTHADPHAKECQVVTRKHNIIRFGAGAAAVGLLLTGCAPAAEDDAASGDVTLTVGTFNDSGFADEMFAEYEELNPGVKIVHNKAATTDDARTNFFQKLGKTGLSDIEYVEGDWLPEVMEYADLLAPVPADLKDRWLDWKVEEATDPEGNLIGYGTDIGPLAICYRSDLFEGAGLPTDRDAVAELLGGDWARYFEIGDQYVEATGLPFFDSARGVWQGMINQIAVPYEDPKTGEIIATENDEVRKSYDQLLAASSTQSAHLSQWSTDWYAAMANGGFATMLCPGWMLGVIEGNAKDVTTWDVANVFPNGGGNWGGSYLTVPASGANVEEAQKLADWLTAPEQQLKYFENAGLFPSQVEAMSSPILLEATNPFFNDAPIGQIFSDRAQAVEVAPFKGELYFQVATAMGDAIARVEDGTQDAGASWDQWVEKVNSIE</sequence>
<organism evidence="1 2">
    <name type="scientific">Microbacterium croceum</name>
    <dbReference type="NCBI Taxonomy" id="2851645"/>
    <lineage>
        <taxon>Bacteria</taxon>
        <taxon>Bacillati</taxon>
        <taxon>Actinomycetota</taxon>
        <taxon>Actinomycetes</taxon>
        <taxon>Micrococcales</taxon>
        <taxon>Microbacteriaceae</taxon>
        <taxon>Microbacterium</taxon>
    </lineage>
</organism>
<evidence type="ECO:0000313" key="1">
    <source>
        <dbReference type="EMBL" id="MCK2035093.1"/>
    </source>
</evidence>
<name>A0ABT0FAL8_9MICO</name>
<dbReference type="PANTHER" id="PTHR43649:SF32">
    <property type="entry name" value="SUGAR BINDING SECRETED PROTEIN"/>
    <property type="match status" value="1"/>
</dbReference>
<dbReference type="PANTHER" id="PTHR43649">
    <property type="entry name" value="ARABINOSE-BINDING PROTEIN-RELATED"/>
    <property type="match status" value="1"/>
</dbReference>
<dbReference type="EMBL" id="JAHWXN010000001">
    <property type="protein sequence ID" value="MCK2035093.1"/>
    <property type="molecule type" value="Genomic_DNA"/>
</dbReference>
<dbReference type="Gene3D" id="3.40.190.10">
    <property type="entry name" value="Periplasmic binding protein-like II"/>
    <property type="match status" value="1"/>
</dbReference>
<reference evidence="1 2" key="1">
    <citation type="submission" date="2021-06" db="EMBL/GenBank/DDBJ databases">
        <title>Genome-based taxonomic framework of Microbacterium strains isolated from marine environment, the description of four new species and reclassification of four preexisting species.</title>
        <authorList>
            <person name="Lee S.D."/>
            <person name="Kim S.-M."/>
            <person name="Byeon Y.-S."/>
            <person name="Yang H.L."/>
            <person name="Kim I.S."/>
        </authorList>
    </citation>
    <scope>NUCLEOTIDE SEQUENCE [LARGE SCALE GENOMIC DNA]</scope>
    <source>
        <strain evidence="1 2">SSW1-49</strain>
    </source>
</reference>
<protein>
    <submittedName>
        <fullName evidence="1">Extracellular solute-binding protein</fullName>
    </submittedName>
</protein>
<comment type="caution">
    <text evidence="1">The sequence shown here is derived from an EMBL/GenBank/DDBJ whole genome shotgun (WGS) entry which is preliminary data.</text>
</comment>
<dbReference type="Pfam" id="PF13416">
    <property type="entry name" value="SBP_bac_8"/>
    <property type="match status" value="1"/>
</dbReference>
<dbReference type="SUPFAM" id="SSF53850">
    <property type="entry name" value="Periplasmic binding protein-like II"/>
    <property type="match status" value="1"/>
</dbReference>
<accession>A0ABT0FAL8</accession>
<dbReference type="Proteomes" id="UP001300096">
    <property type="component" value="Unassembled WGS sequence"/>
</dbReference>
<gene>
    <name evidence="1" type="ORF">KZC51_02995</name>
</gene>
<evidence type="ECO:0000313" key="2">
    <source>
        <dbReference type="Proteomes" id="UP001300096"/>
    </source>
</evidence>
<proteinExistence type="predicted"/>
<dbReference type="InterPro" id="IPR006059">
    <property type="entry name" value="SBP"/>
</dbReference>
<keyword evidence="2" id="KW-1185">Reference proteome</keyword>
<dbReference type="InterPro" id="IPR050490">
    <property type="entry name" value="Bact_solute-bd_prot1"/>
</dbReference>